<evidence type="ECO:0000313" key="6">
    <source>
        <dbReference type="EMBL" id="ACL46967.1"/>
    </source>
</evidence>
<evidence type="ECO:0000259" key="5">
    <source>
        <dbReference type="Pfam" id="PF13847"/>
    </source>
</evidence>
<dbReference type="InterPro" id="IPR029063">
    <property type="entry name" value="SAM-dependent_MTases_sf"/>
</dbReference>
<feature type="region of interest" description="Disordered" evidence="4">
    <location>
        <begin position="31"/>
        <end position="67"/>
    </location>
</feature>
<dbReference type="CDD" id="cd02440">
    <property type="entry name" value="AdoMet_MTases"/>
    <property type="match status" value="1"/>
</dbReference>
<reference evidence="6" key="1">
    <citation type="submission" date="2009-01" db="EMBL/GenBank/DDBJ databases">
        <title>Complete sequence of chromosome Cyanothece sp. PCC 7425.</title>
        <authorList>
            <consortium name="US DOE Joint Genome Institute"/>
            <person name="Lucas S."/>
            <person name="Copeland A."/>
            <person name="Lapidus A."/>
            <person name="Glavina del Rio T."/>
            <person name="Dalin E."/>
            <person name="Tice H."/>
            <person name="Bruce D."/>
            <person name="Goodwin L."/>
            <person name="Pitluck S."/>
            <person name="Sims D."/>
            <person name="Meineke L."/>
            <person name="Brettin T."/>
            <person name="Detter J.C."/>
            <person name="Han C."/>
            <person name="Larimer F."/>
            <person name="Land M."/>
            <person name="Hauser L."/>
            <person name="Kyrpides N."/>
            <person name="Ovchinnikova G."/>
            <person name="Liberton M."/>
            <person name="Stoeckel J."/>
            <person name="Banerjee A."/>
            <person name="Singh A."/>
            <person name="Page L."/>
            <person name="Sato H."/>
            <person name="Zhao L."/>
            <person name="Sherman L."/>
            <person name="Pakrasi H."/>
            <person name="Richardson P."/>
        </authorList>
    </citation>
    <scope>NUCLEOTIDE SEQUENCE</scope>
    <source>
        <strain evidence="6">PCC 7425</strain>
    </source>
</reference>
<dbReference type="InterPro" id="IPR025714">
    <property type="entry name" value="Methyltranfer_dom"/>
</dbReference>
<dbReference type="STRING" id="395961.Cyan7425_4661"/>
<proteinExistence type="predicted"/>
<feature type="compositionally biased region" description="Polar residues" evidence="4">
    <location>
        <begin position="31"/>
        <end position="50"/>
    </location>
</feature>
<evidence type="ECO:0000256" key="3">
    <source>
        <dbReference type="ARBA" id="ARBA00022691"/>
    </source>
</evidence>
<sequence length="224" mass="24745">MSMRLFIRSQLPWLATGLGVMSLLLPGCTSPSSTGVQAQQPSLNSSSPAVESSPLEVAQKPERDLDVPYVPTPPEVVEAMLEVAKVGKDDILYDLGSGDGRIVITAAQKFGTRGVGIDIDPQRVEEANQNAKEAGVTDRVKFIQQDIFKANFRDATVVTLYLLPSINLKLRPMLFEQLKPGTRIVSHAFDMGEWKPEKQLEVDGRQVYFWVVPDKVPENLRKSP</sequence>
<keyword evidence="2" id="KW-0808">Transferase</keyword>
<dbReference type="HOGENOM" id="CLU_068443_2_0_3"/>
<accession>B8HLA2</accession>
<dbReference type="Pfam" id="PF13847">
    <property type="entry name" value="Methyltransf_31"/>
    <property type="match status" value="1"/>
</dbReference>
<gene>
    <name evidence="6" type="ordered locus">Cyan7425_4661</name>
</gene>
<dbReference type="KEGG" id="cyn:Cyan7425_4661"/>
<dbReference type="GO" id="GO:0032259">
    <property type="term" value="P:methylation"/>
    <property type="evidence" value="ECO:0007669"/>
    <property type="project" value="UniProtKB-KW"/>
</dbReference>
<organism evidence="6">
    <name type="scientific">Cyanothece sp. (strain PCC 7425 / ATCC 29141)</name>
    <dbReference type="NCBI Taxonomy" id="395961"/>
    <lineage>
        <taxon>Bacteria</taxon>
        <taxon>Bacillati</taxon>
        <taxon>Cyanobacteriota</taxon>
        <taxon>Cyanophyceae</taxon>
        <taxon>Gomontiellales</taxon>
        <taxon>Cyanothecaceae</taxon>
        <taxon>Cyanothece</taxon>
    </lineage>
</organism>
<dbReference type="EMBL" id="CP001344">
    <property type="protein sequence ID" value="ACL46967.1"/>
    <property type="molecule type" value="Genomic_DNA"/>
</dbReference>
<dbReference type="GO" id="GO:0016279">
    <property type="term" value="F:protein-lysine N-methyltransferase activity"/>
    <property type="evidence" value="ECO:0007669"/>
    <property type="project" value="InterPro"/>
</dbReference>
<dbReference type="Gene3D" id="3.40.50.150">
    <property type="entry name" value="Vaccinia Virus protein VP39"/>
    <property type="match status" value="1"/>
</dbReference>
<dbReference type="AlphaFoldDB" id="B8HLA2"/>
<dbReference type="PANTHER" id="PTHR13610:SF11">
    <property type="entry name" value="METHYLTRANSFERASE DOMAIN-CONTAINING PROTEIN"/>
    <property type="match status" value="1"/>
</dbReference>
<keyword evidence="1 6" id="KW-0489">Methyltransferase</keyword>
<feature type="domain" description="Methyltransferase" evidence="5">
    <location>
        <begin position="93"/>
        <end position="191"/>
    </location>
</feature>
<evidence type="ECO:0000256" key="1">
    <source>
        <dbReference type="ARBA" id="ARBA00022603"/>
    </source>
</evidence>
<protein>
    <submittedName>
        <fullName evidence="6">Putative RNA methylase</fullName>
    </submittedName>
</protein>
<name>B8HLA2_CYAP4</name>
<dbReference type="eggNOG" id="COG2890">
    <property type="taxonomic scope" value="Bacteria"/>
</dbReference>
<dbReference type="InterPro" id="IPR026170">
    <property type="entry name" value="FAM173A/B"/>
</dbReference>
<dbReference type="PANTHER" id="PTHR13610">
    <property type="entry name" value="METHYLTRANSFERASE DOMAIN-CONTAINING PROTEIN"/>
    <property type="match status" value="1"/>
</dbReference>
<evidence type="ECO:0000256" key="4">
    <source>
        <dbReference type="SAM" id="MobiDB-lite"/>
    </source>
</evidence>
<evidence type="ECO:0000256" key="2">
    <source>
        <dbReference type="ARBA" id="ARBA00022679"/>
    </source>
</evidence>
<keyword evidence="3" id="KW-0949">S-adenosyl-L-methionine</keyword>
<dbReference type="SUPFAM" id="SSF53335">
    <property type="entry name" value="S-adenosyl-L-methionine-dependent methyltransferases"/>
    <property type="match status" value="1"/>
</dbReference>